<feature type="compositionally biased region" description="Polar residues" evidence="1">
    <location>
        <begin position="117"/>
        <end position="127"/>
    </location>
</feature>
<sequence>MSYRLIAPALTRSGSIARYRHVLYHEMQLPLMARSGFTATACTFDRWTRNSLRKLKKANLETLAQERKLNKKGTKDEIVARLIAWQENERRSTQTKTLTNSSDNKSRASAEAASPPKDTSFQNTVIKSTKDEIVQTKSSNTDKEQTTREQLSSPTIAVSEVFEVKQCRDNERVRDSENIGDHSQKADVVKRMSEYLEETLPEHDNSVVDINYENQTDETILPENWIKAFEMKVTNRSNRVGSKKATMTFKTREPRSLSPRRLDNIITQESVADPTTPVPEFEGEFDQQWVDAFDRKVAQRGSRRLLELASQDYDSKITSRSTEDDFAADITRLTIALNDNMTMTEAKYTPQATTQICARDFLQNLTSTPLTELSIEKLLATPQHEKRESNHERQSQHDKNDEQSNRPDGNHFATAALSATVLIWLIYGQDGVHKAVSSAKKLRRSKSSEA</sequence>
<evidence type="ECO:0000256" key="1">
    <source>
        <dbReference type="SAM" id="MobiDB-lite"/>
    </source>
</evidence>
<proteinExistence type="predicted"/>
<feature type="compositionally biased region" description="Basic and acidic residues" evidence="1">
    <location>
        <begin position="128"/>
        <end position="147"/>
    </location>
</feature>
<dbReference type="Proteomes" id="UP000654370">
    <property type="component" value="Unassembled WGS sequence"/>
</dbReference>
<protein>
    <recommendedName>
        <fullName evidence="4">SAP domain-containing protein</fullName>
    </recommendedName>
</protein>
<keyword evidence="3" id="KW-1185">Reference proteome</keyword>
<feature type="compositionally biased region" description="Polar residues" evidence="1">
    <location>
        <begin position="94"/>
        <end position="103"/>
    </location>
</feature>
<feature type="region of interest" description="Disordered" evidence="1">
    <location>
        <begin position="90"/>
        <end position="154"/>
    </location>
</feature>
<feature type="compositionally biased region" description="Basic and acidic residues" evidence="1">
    <location>
        <begin position="383"/>
        <end position="409"/>
    </location>
</feature>
<evidence type="ECO:0000313" key="3">
    <source>
        <dbReference type="Proteomes" id="UP000654370"/>
    </source>
</evidence>
<comment type="caution">
    <text evidence="2">The sequence shown here is derived from an EMBL/GenBank/DDBJ whole genome shotgun (WGS) entry which is preliminary data.</text>
</comment>
<gene>
    <name evidence="2" type="ORF">INT43_002608</name>
</gene>
<evidence type="ECO:0008006" key="4">
    <source>
        <dbReference type="Google" id="ProtNLM"/>
    </source>
</evidence>
<reference evidence="2" key="1">
    <citation type="submission" date="2020-12" db="EMBL/GenBank/DDBJ databases">
        <title>Metabolic potential, ecology and presence of endohyphal bacteria is reflected in genomic diversity of Mucoromycotina.</title>
        <authorList>
            <person name="Muszewska A."/>
            <person name="Okrasinska A."/>
            <person name="Steczkiewicz K."/>
            <person name="Drgas O."/>
            <person name="Orlowska M."/>
            <person name="Perlinska-Lenart U."/>
            <person name="Aleksandrzak-Piekarczyk T."/>
            <person name="Szatraj K."/>
            <person name="Zielenkiewicz U."/>
            <person name="Pilsyk S."/>
            <person name="Malc E."/>
            <person name="Mieczkowski P."/>
            <person name="Kruszewska J.S."/>
            <person name="Biernat P."/>
            <person name="Pawlowska J."/>
        </authorList>
    </citation>
    <scope>NUCLEOTIDE SEQUENCE</scope>
    <source>
        <strain evidence="2">WA0000067209</strain>
    </source>
</reference>
<evidence type="ECO:0000313" key="2">
    <source>
        <dbReference type="EMBL" id="KAG2186170.1"/>
    </source>
</evidence>
<feature type="region of interest" description="Disordered" evidence="1">
    <location>
        <begin position="381"/>
        <end position="410"/>
    </location>
</feature>
<accession>A0A8H7UK67</accession>
<dbReference type="OrthoDB" id="2290844at2759"/>
<organism evidence="2 3">
    <name type="scientific">Mortierella isabellina</name>
    <name type="common">Filamentous fungus</name>
    <name type="synonym">Umbelopsis isabellina</name>
    <dbReference type="NCBI Taxonomy" id="91625"/>
    <lineage>
        <taxon>Eukaryota</taxon>
        <taxon>Fungi</taxon>
        <taxon>Fungi incertae sedis</taxon>
        <taxon>Mucoromycota</taxon>
        <taxon>Mucoromycotina</taxon>
        <taxon>Umbelopsidomycetes</taxon>
        <taxon>Umbelopsidales</taxon>
        <taxon>Umbelopsidaceae</taxon>
        <taxon>Umbelopsis</taxon>
    </lineage>
</organism>
<dbReference type="AlphaFoldDB" id="A0A8H7UK67"/>
<dbReference type="EMBL" id="JAEPQZ010000001">
    <property type="protein sequence ID" value="KAG2186170.1"/>
    <property type="molecule type" value="Genomic_DNA"/>
</dbReference>
<name>A0A8H7UK67_MORIS</name>